<dbReference type="InterPro" id="IPR023996">
    <property type="entry name" value="TonB-dep_OMP_SusC/RagA"/>
</dbReference>
<dbReference type="InterPro" id="IPR039426">
    <property type="entry name" value="TonB-dep_rcpt-like"/>
</dbReference>
<dbReference type="AlphaFoldDB" id="A0A5M6DGS9"/>
<proteinExistence type="inferred from homology"/>
<dbReference type="PANTHER" id="PTHR30069">
    <property type="entry name" value="TONB-DEPENDENT OUTER MEMBRANE RECEPTOR"/>
    <property type="match status" value="1"/>
</dbReference>
<comment type="similarity">
    <text evidence="2">Belongs to the TonB-dependent receptor family.</text>
</comment>
<dbReference type="InterPro" id="IPR037066">
    <property type="entry name" value="Plug_dom_sf"/>
</dbReference>
<evidence type="ECO:0000313" key="6">
    <source>
        <dbReference type="Proteomes" id="UP000323426"/>
    </source>
</evidence>
<accession>A0A5M6DGS9</accession>
<dbReference type="PROSITE" id="PS52016">
    <property type="entry name" value="TONB_DEPENDENT_REC_3"/>
    <property type="match status" value="1"/>
</dbReference>
<dbReference type="EMBL" id="VWSF01000006">
    <property type="protein sequence ID" value="KAA5546748.1"/>
    <property type="molecule type" value="Genomic_DNA"/>
</dbReference>
<dbReference type="InterPro" id="IPR023997">
    <property type="entry name" value="TonB-dep_OMP_SusC/RagA_CS"/>
</dbReference>
<keyword evidence="5" id="KW-0675">Receptor</keyword>
<name>A0A5M6DGS9_9BACT</name>
<evidence type="ECO:0000313" key="5">
    <source>
        <dbReference type="EMBL" id="KAA5546748.1"/>
    </source>
</evidence>
<keyword evidence="6" id="KW-1185">Reference proteome</keyword>
<evidence type="ECO:0000256" key="2">
    <source>
        <dbReference type="PROSITE-ProRule" id="PRU01360"/>
    </source>
</evidence>
<comment type="subcellular location">
    <subcellularLocation>
        <location evidence="2">Cell outer membrane</location>
        <topology evidence="2">Multi-pass membrane protein</topology>
    </subcellularLocation>
</comment>
<sequence>MHTKLLKGMRLLLLLPLLILQVSVAMAQEQLVTGKVTDEAGAGLPGVTVLLKNTTNGTTTNPDGTYQIQVPAGGGTLVFSFISYLTQEIPVNNQTTINVSLKTDAKALDEVVVIGYGTQKQVTVTGSISQVEGEAVNKSPQPNLSNALAGRVSGVIINNRSGEPGYDGAQIRVRGLATTGNNDVLVVVDGVPGQIGGLDRLDPNDIESITVLKDASAAIYGNRAANGVILVTTKQGKTGKPVVSYSFNQGFSSPTRLPKFADAATYGTILNEIDYYNKPAGGLNQRYSADEIELFRNGSDRDNYPNTNWLKEVLNPYALQNRQNLSINGGTENVKYFASLGTVYQDGLYKNGATNYKQYNFRTNLDANITKRFNIGLSLAGRQENRQFPQQGAGGIFWQTYRAYPFIPAYYSNGLPSQGVEGGINPVMIVTDAAGLNKNQGLIFNGILRARYDLPVLEGLFVDGFYSVDRGQSFTKSFVKPYLVYSRENNNYRPITVGEPKGSLSQIQENTGLLTANIKLNFERQFGNHGINAFVGYEQSENRLEHFEAGRRNFPTILTPELSQGGTRPEDRSNAGWSWVFTRKSYLSRFAYNFKEKYLAELQMRVDGSANFPSSSRYGYFPGVSFGWRISEEPWVKNQFAFLDELKLRASYGQLGNDNVGSNQFINNYILASRYVIGGQVVPGLDLTKLANPNITWEVSQKTDVGISGILLDNLNFEFVYFQQKRKDILASRNASVPQVTGIVNPYGSDPLVPSENIGQVDNDGFETTLGYNKSIGNFKYNISGNLTYAKNKIVFIDEAPSVLAYQRQTGGPLNTSLLYRSIGIFRTQDELDKYPHDPNAKLGDLIYEDYNKDGKITADDMVRTELGNIPQIMYGLNLGAEYNRFDLSVLFQGQARARQYVLPDVGISGNFFSTWADNRYSPTNPNGSYPRVDTRTGSAISGGLYPSDFWLYNTAFLRLKNVELGYNLPDQVLSRIKISNVRLYANAFNLATFTKIKDFDPETSSSNAQFYPQQRIVNLGVNVKF</sequence>
<dbReference type="Proteomes" id="UP000323426">
    <property type="component" value="Unassembled WGS sequence"/>
</dbReference>
<dbReference type="GO" id="GO:0009279">
    <property type="term" value="C:cell outer membrane"/>
    <property type="evidence" value="ECO:0007669"/>
    <property type="project" value="UniProtKB-SubCell"/>
</dbReference>
<dbReference type="NCBIfam" id="TIGR04057">
    <property type="entry name" value="SusC_RagA_signa"/>
    <property type="match status" value="1"/>
</dbReference>
<dbReference type="InterPro" id="IPR012910">
    <property type="entry name" value="Plug_dom"/>
</dbReference>
<dbReference type="GO" id="GO:0044718">
    <property type="term" value="P:siderophore transmembrane transport"/>
    <property type="evidence" value="ECO:0007669"/>
    <property type="project" value="TreeGrafter"/>
</dbReference>
<dbReference type="PANTHER" id="PTHR30069:SF29">
    <property type="entry name" value="HEMOGLOBIN AND HEMOGLOBIN-HAPTOGLOBIN-BINDING PROTEIN 1-RELATED"/>
    <property type="match status" value="1"/>
</dbReference>
<dbReference type="InterPro" id="IPR008969">
    <property type="entry name" value="CarboxyPept-like_regulatory"/>
</dbReference>
<organism evidence="5 6">
    <name type="scientific">Adhaeribacter rhizoryzae</name>
    <dbReference type="NCBI Taxonomy" id="2607907"/>
    <lineage>
        <taxon>Bacteria</taxon>
        <taxon>Pseudomonadati</taxon>
        <taxon>Bacteroidota</taxon>
        <taxon>Cytophagia</taxon>
        <taxon>Cytophagales</taxon>
        <taxon>Hymenobacteraceae</taxon>
        <taxon>Adhaeribacter</taxon>
    </lineage>
</organism>
<dbReference type="NCBIfam" id="TIGR04056">
    <property type="entry name" value="OMP_RagA_SusC"/>
    <property type="match status" value="1"/>
</dbReference>
<comment type="caution">
    <text evidence="5">The sequence shown here is derived from an EMBL/GenBank/DDBJ whole genome shotgun (WGS) entry which is preliminary data.</text>
</comment>
<evidence type="ECO:0000256" key="3">
    <source>
        <dbReference type="SAM" id="SignalP"/>
    </source>
</evidence>
<evidence type="ECO:0000259" key="4">
    <source>
        <dbReference type="Pfam" id="PF07715"/>
    </source>
</evidence>
<dbReference type="SUPFAM" id="SSF56935">
    <property type="entry name" value="Porins"/>
    <property type="match status" value="1"/>
</dbReference>
<evidence type="ECO:0000256" key="1">
    <source>
        <dbReference type="ARBA" id="ARBA00022729"/>
    </source>
</evidence>
<dbReference type="FunFam" id="2.170.130.10:FF:000003">
    <property type="entry name" value="SusC/RagA family TonB-linked outer membrane protein"/>
    <property type="match status" value="1"/>
</dbReference>
<feature type="domain" description="TonB-dependent receptor plug" evidence="4">
    <location>
        <begin position="122"/>
        <end position="228"/>
    </location>
</feature>
<feature type="signal peptide" evidence="3">
    <location>
        <begin position="1"/>
        <end position="27"/>
    </location>
</feature>
<keyword evidence="2" id="KW-1134">Transmembrane beta strand</keyword>
<keyword evidence="2" id="KW-0998">Cell outer membrane</keyword>
<keyword evidence="2" id="KW-0812">Transmembrane</keyword>
<dbReference type="GO" id="GO:0015344">
    <property type="term" value="F:siderophore uptake transmembrane transporter activity"/>
    <property type="evidence" value="ECO:0007669"/>
    <property type="project" value="TreeGrafter"/>
</dbReference>
<keyword evidence="1 3" id="KW-0732">Signal</keyword>
<feature type="chain" id="PRO_5024380796" evidence="3">
    <location>
        <begin position="28"/>
        <end position="1026"/>
    </location>
</feature>
<dbReference type="Pfam" id="PF07715">
    <property type="entry name" value="Plug"/>
    <property type="match status" value="1"/>
</dbReference>
<keyword evidence="2" id="KW-0813">Transport</keyword>
<keyword evidence="2" id="KW-0472">Membrane</keyword>
<dbReference type="Gene3D" id="2.60.40.1120">
    <property type="entry name" value="Carboxypeptidase-like, regulatory domain"/>
    <property type="match status" value="1"/>
</dbReference>
<gene>
    <name evidence="5" type="ORF">F0145_10440</name>
</gene>
<dbReference type="Gene3D" id="2.170.130.10">
    <property type="entry name" value="TonB-dependent receptor, plug domain"/>
    <property type="match status" value="1"/>
</dbReference>
<reference evidence="5 6" key="1">
    <citation type="submission" date="2019-09" db="EMBL/GenBank/DDBJ databases">
        <title>Genome sequence and assembly of Adhaeribacter sp.</title>
        <authorList>
            <person name="Chhetri G."/>
        </authorList>
    </citation>
    <scope>NUCLEOTIDE SEQUENCE [LARGE SCALE GENOMIC DNA]</scope>
    <source>
        <strain evidence="5 6">DK36</strain>
    </source>
</reference>
<dbReference type="Pfam" id="PF13715">
    <property type="entry name" value="CarbopepD_reg_2"/>
    <property type="match status" value="1"/>
</dbReference>
<dbReference type="SUPFAM" id="SSF49464">
    <property type="entry name" value="Carboxypeptidase regulatory domain-like"/>
    <property type="match status" value="1"/>
</dbReference>
<protein>
    <submittedName>
        <fullName evidence="5">TonB-dependent receptor</fullName>
    </submittedName>
</protein>